<dbReference type="RefSeq" id="WP_095672812.1">
    <property type="nucleotide sequence ID" value="NZ_CP016771.1"/>
</dbReference>
<keyword evidence="2" id="KW-0808">Transferase</keyword>
<gene>
    <name evidence="2" type="ORF">B1s21160_05980</name>
</gene>
<feature type="domain" description="N-acetyltransferase" evidence="1">
    <location>
        <begin position="20"/>
        <end position="177"/>
    </location>
</feature>
<dbReference type="Gene3D" id="3.40.630.30">
    <property type="match status" value="1"/>
</dbReference>
<dbReference type="InterPro" id="IPR000182">
    <property type="entry name" value="GNAT_dom"/>
</dbReference>
<evidence type="ECO:0000313" key="2">
    <source>
        <dbReference type="EMBL" id="ASY13836.1"/>
    </source>
</evidence>
<evidence type="ECO:0000313" key="3">
    <source>
        <dbReference type="Proteomes" id="UP000217171"/>
    </source>
</evidence>
<dbReference type="KEGG" id="nhi:B1s21160_05980"/>
<protein>
    <submittedName>
        <fullName evidence="2">Acetyltransferase</fullName>
    </submittedName>
</protein>
<keyword evidence="3" id="KW-1185">Reference proteome</keyword>
<dbReference type="Proteomes" id="UP000217171">
    <property type="component" value="Chromosome"/>
</dbReference>
<reference evidence="2 3" key="1">
    <citation type="submission" date="2016-07" db="EMBL/GenBank/DDBJ databases">
        <title>High microdiversification within the ubiquitous acI lineage of Actinobacteria.</title>
        <authorList>
            <person name="Neuenschwander S.M."/>
            <person name="Salcher M."/>
            <person name="Ghai R."/>
            <person name="Pernthaler J."/>
        </authorList>
    </citation>
    <scope>NUCLEOTIDE SEQUENCE [LARGE SCALE GENOMIC DNA]</scope>
    <source>
        <strain evidence="2">MMS-21-160</strain>
    </source>
</reference>
<dbReference type="InterPro" id="IPR016181">
    <property type="entry name" value="Acyl_CoA_acyltransferase"/>
</dbReference>
<dbReference type="Pfam" id="PF13302">
    <property type="entry name" value="Acetyltransf_3"/>
    <property type="match status" value="1"/>
</dbReference>
<dbReference type="SUPFAM" id="SSF55729">
    <property type="entry name" value="Acyl-CoA N-acyltransferases (Nat)"/>
    <property type="match status" value="1"/>
</dbReference>
<dbReference type="AlphaFoldDB" id="A0A249KAR7"/>
<accession>A0A249KAR7</accession>
<dbReference type="PANTHER" id="PTHR43792">
    <property type="entry name" value="GNAT FAMILY, PUTATIVE (AFU_ORTHOLOGUE AFUA_3G00765)-RELATED-RELATED"/>
    <property type="match status" value="1"/>
</dbReference>
<dbReference type="PANTHER" id="PTHR43792:SF13">
    <property type="entry name" value="ACETYLTRANSFERASE"/>
    <property type="match status" value="1"/>
</dbReference>
<dbReference type="GO" id="GO:0016747">
    <property type="term" value="F:acyltransferase activity, transferring groups other than amino-acyl groups"/>
    <property type="evidence" value="ECO:0007669"/>
    <property type="project" value="InterPro"/>
</dbReference>
<dbReference type="CDD" id="cd04301">
    <property type="entry name" value="NAT_SF"/>
    <property type="match status" value="1"/>
</dbReference>
<sequence>MDQNMMITTKRLHLHTVLPDEYLLLQQDLTHPDLWLKRGFTDQIKYFATNPNPLEYRTPRVAMNPEWAKYLLRVAVLKQSSIIIASAGFHNAPDSAGMIEIGFGVDKAYQNLGYGQEILHGMWSWIVNDPQVKTLRYTVSPDNLVSQHIIKNLGFKLVGEQMDERDGLEQIYELSSENYLANFLGKSS</sequence>
<dbReference type="PROSITE" id="PS51186">
    <property type="entry name" value="GNAT"/>
    <property type="match status" value="1"/>
</dbReference>
<dbReference type="EMBL" id="CP016771">
    <property type="protein sequence ID" value="ASY13836.1"/>
    <property type="molecule type" value="Genomic_DNA"/>
</dbReference>
<proteinExistence type="predicted"/>
<evidence type="ECO:0000259" key="1">
    <source>
        <dbReference type="PROSITE" id="PS51186"/>
    </source>
</evidence>
<name>A0A249KAR7_9ACTN</name>
<dbReference type="OrthoDB" id="3402863at2"/>
<dbReference type="InterPro" id="IPR051531">
    <property type="entry name" value="N-acetyltransferase"/>
</dbReference>
<organism evidence="2 3">
    <name type="scientific">Candidatus Nanopelagicus hibericus</name>
    <dbReference type="NCBI Taxonomy" id="1884915"/>
    <lineage>
        <taxon>Bacteria</taxon>
        <taxon>Bacillati</taxon>
        <taxon>Actinomycetota</taxon>
        <taxon>Actinomycetes</taxon>
        <taxon>Candidatus Nanopelagicales</taxon>
        <taxon>Candidatus Nanopelagicaceae</taxon>
        <taxon>Candidatus Nanopelagicus</taxon>
    </lineage>
</organism>